<feature type="region of interest" description="Disordered" evidence="1">
    <location>
        <begin position="159"/>
        <end position="187"/>
    </location>
</feature>
<evidence type="ECO:0000259" key="2">
    <source>
        <dbReference type="Pfam" id="PF02789"/>
    </source>
</evidence>
<dbReference type="GO" id="GO:0006508">
    <property type="term" value="P:proteolysis"/>
    <property type="evidence" value="ECO:0007669"/>
    <property type="project" value="InterPro"/>
</dbReference>
<dbReference type="EMBL" id="UOEQ01000025">
    <property type="protein sequence ID" value="VAW13864.1"/>
    <property type="molecule type" value="Genomic_DNA"/>
</dbReference>
<gene>
    <name evidence="3" type="ORF">MNBD_ALPHA11-1979</name>
</gene>
<dbReference type="SUPFAM" id="SSF52949">
    <property type="entry name" value="Macro domain-like"/>
    <property type="match status" value="1"/>
</dbReference>
<organism evidence="3">
    <name type="scientific">hydrothermal vent metagenome</name>
    <dbReference type="NCBI Taxonomy" id="652676"/>
    <lineage>
        <taxon>unclassified sequences</taxon>
        <taxon>metagenomes</taxon>
        <taxon>ecological metagenomes</taxon>
    </lineage>
</organism>
<proteinExistence type="predicted"/>
<evidence type="ECO:0000313" key="3">
    <source>
        <dbReference type="EMBL" id="VAW13864.1"/>
    </source>
</evidence>
<reference evidence="3" key="1">
    <citation type="submission" date="2018-06" db="EMBL/GenBank/DDBJ databases">
        <authorList>
            <person name="Zhirakovskaya E."/>
        </authorList>
    </citation>
    <scope>NUCLEOTIDE SEQUENCE</scope>
</reference>
<feature type="non-terminal residue" evidence="3">
    <location>
        <position position="187"/>
    </location>
</feature>
<accession>A0A3B0TZ99</accession>
<name>A0A3B0TZ99_9ZZZZ</name>
<protein>
    <recommendedName>
        <fullName evidence="2">Peptidase M17 leucyl aminopeptidase N-terminal domain-containing protein</fullName>
    </recommendedName>
</protein>
<feature type="domain" description="Peptidase M17 leucyl aminopeptidase N-terminal" evidence="2">
    <location>
        <begin position="24"/>
        <end position="162"/>
    </location>
</feature>
<sequence>MTKNFTIKTTKAGFSKSSLLIGFVHKNVKPEGEAGQLFAKTGLNWKKLCDAGDFSGKTGQVLDILTPPDLAASRFIIVGLGNIDLGKLHKSDASEKDQKPAKLSAKISDWADLGGKLLALIKKTSASEIAIIADELNEESMASMVAGMHLRNYDFDKYKSQKDDDEDDNAKPSNKNIAITLHAKNKT</sequence>
<dbReference type="AlphaFoldDB" id="A0A3B0TZ99"/>
<dbReference type="InterPro" id="IPR043472">
    <property type="entry name" value="Macro_dom-like"/>
</dbReference>
<dbReference type="Gene3D" id="3.40.220.10">
    <property type="entry name" value="Leucine Aminopeptidase, subunit E, domain 1"/>
    <property type="match status" value="1"/>
</dbReference>
<dbReference type="GO" id="GO:0070006">
    <property type="term" value="F:metalloaminopeptidase activity"/>
    <property type="evidence" value="ECO:0007669"/>
    <property type="project" value="InterPro"/>
</dbReference>
<dbReference type="Pfam" id="PF02789">
    <property type="entry name" value="Peptidase_M17_N"/>
    <property type="match status" value="1"/>
</dbReference>
<evidence type="ECO:0000256" key="1">
    <source>
        <dbReference type="SAM" id="MobiDB-lite"/>
    </source>
</evidence>
<dbReference type="InterPro" id="IPR008283">
    <property type="entry name" value="Peptidase_M17_N"/>
</dbReference>